<dbReference type="AlphaFoldDB" id="A0A1M5QCM9"/>
<dbReference type="SUPFAM" id="SSF55874">
    <property type="entry name" value="ATPase domain of HSP90 chaperone/DNA topoisomerase II/histidine kinase"/>
    <property type="match status" value="1"/>
</dbReference>
<dbReference type="STRING" id="1070870.SAMN05444351_4080"/>
<dbReference type="Gene3D" id="3.30.565.10">
    <property type="entry name" value="Histidine kinase-like ATPase, C-terminal domain"/>
    <property type="match status" value="1"/>
</dbReference>
<dbReference type="RefSeq" id="WP_073422190.1">
    <property type="nucleotide sequence ID" value="NZ_FQVX01000004.1"/>
</dbReference>
<dbReference type="GO" id="GO:0000155">
    <property type="term" value="F:phosphorelay sensor kinase activity"/>
    <property type="evidence" value="ECO:0007669"/>
    <property type="project" value="InterPro"/>
</dbReference>
<evidence type="ECO:0000256" key="10">
    <source>
        <dbReference type="SAM" id="Phobius"/>
    </source>
</evidence>
<proteinExistence type="predicted"/>
<keyword evidence="14" id="KW-1185">Reference proteome</keyword>
<keyword evidence="10" id="KW-1133">Transmembrane helix</keyword>
<dbReference type="Pfam" id="PF07730">
    <property type="entry name" value="HisKA_3"/>
    <property type="match status" value="1"/>
</dbReference>
<evidence type="ECO:0000256" key="1">
    <source>
        <dbReference type="ARBA" id="ARBA00000085"/>
    </source>
</evidence>
<accession>A0A1M5QCM9</accession>
<keyword evidence="8" id="KW-0902">Two-component regulatory system</keyword>
<evidence type="ECO:0000256" key="3">
    <source>
        <dbReference type="ARBA" id="ARBA00022553"/>
    </source>
</evidence>
<keyword evidence="3" id="KW-0597">Phosphoprotein</keyword>
<evidence type="ECO:0000256" key="4">
    <source>
        <dbReference type="ARBA" id="ARBA00022679"/>
    </source>
</evidence>
<dbReference type="InterPro" id="IPR050482">
    <property type="entry name" value="Sensor_HK_TwoCompSys"/>
</dbReference>
<feature type="transmembrane region" description="Helical" evidence="10">
    <location>
        <begin position="101"/>
        <end position="121"/>
    </location>
</feature>
<dbReference type="PANTHER" id="PTHR24421">
    <property type="entry name" value="NITRATE/NITRITE SENSOR PROTEIN NARX-RELATED"/>
    <property type="match status" value="1"/>
</dbReference>
<dbReference type="InterPro" id="IPR036890">
    <property type="entry name" value="HATPase_C_sf"/>
</dbReference>
<dbReference type="Gene3D" id="1.20.5.1930">
    <property type="match status" value="1"/>
</dbReference>
<sequence length="381" mass="39641">MGSRQRVWPGLRACSIGFEAFVALLGAGTVTVGVVTPEARLTADAVLLVGGLLLVATLFLFRRSAPVVPFVVSAVLGVLVPALVVGMLLTAYAVGRYEGRWPVRAAAGVLGTVALVQPWAIGTPDEAVGALGGVAIALVLPAALGIWQRTRAQLLAALRERAARAEAERERLASAAVLAERTRIAREMHDAVGHRVSLMVLQAGAIEVAAADPDRVEQLAGQVQTAGRQALEELRQMVGVLRAGEVDEAAPLGPQPGLPELPRLVASAREAGMDVGWTGPAEGTAPVDPVVGRAAYRIVQESLTNAGRHAPDAPVQVTVERRPDELHVRVVNGPPARAAEPVPGGGFGLIGLGERVRTLGGRLRAEPRLDGGFCVEAELPA</sequence>
<dbReference type="GO" id="GO:0005524">
    <property type="term" value="F:ATP binding"/>
    <property type="evidence" value="ECO:0007669"/>
    <property type="project" value="UniProtKB-KW"/>
</dbReference>
<evidence type="ECO:0000313" key="13">
    <source>
        <dbReference type="EMBL" id="SHH11529.1"/>
    </source>
</evidence>
<evidence type="ECO:0000256" key="9">
    <source>
        <dbReference type="SAM" id="Coils"/>
    </source>
</evidence>
<dbReference type="Proteomes" id="UP000184471">
    <property type="component" value="Unassembled WGS sequence"/>
</dbReference>
<feature type="coiled-coil region" evidence="9">
    <location>
        <begin position="155"/>
        <end position="182"/>
    </location>
</feature>
<evidence type="ECO:0000259" key="11">
    <source>
        <dbReference type="Pfam" id="PF02518"/>
    </source>
</evidence>
<dbReference type="InterPro" id="IPR011712">
    <property type="entry name" value="Sig_transdc_His_kin_sub3_dim/P"/>
</dbReference>
<feature type="transmembrane region" description="Helical" evidence="10">
    <location>
        <begin position="16"/>
        <end position="35"/>
    </location>
</feature>
<keyword evidence="10" id="KW-0472">Membrane</keyword>
<keyword evidence="4" id="KW-0808">Transferase</keyword>
<keyword evidence="5" id="KW-0547">Nucleotide-binding</keyword>
<keyword evidence="7" id="KW-0067">ATP-binding</keyword>
<feature type="domain" description="Signal transduction histidine kinase subgroup 3 dimerisation and phosphoacceptor" evidence="12">
    <location>
        <begin position="180"/>
        <end position="244"/>
    </location>
</feature>
<protein>
    <recommendedName>
        <fullName evidence="2">histidine kinase</fullName>
        <ecNumber evidence="2">2.7.13.3</ecNumber>
    </recommendedName>
</protein>
<evidence type="ECO:0000259" key="12">
    <source>
        <dbReference type="Pfam" id="PF07730"/>
    </source>
</evidence>
<keyword evidence="6 13" id="KW-0418">Kinase</keyword>
<evidence type="ECO:0000256" key="5">
    <source>
        <dbReference type="ARBA" id="ARBA00022741"/>
    </source>
</evidence>
<name>A0A1M5QCM9_9ACTN</name>
<dbReference type="InterPro" id="IPR003594">
    <property type="entry name" value="HATPase_dom"/>
</dbReference>
<organism evidence="13 14">
    <name type="scientific">Geodermatophilus nigrescens</name>
    <dbReference type="NCBI Taxonomy" id="1070870"/>
    <lineage>
        <taxon>Bacteria</taxon>
        <taxon>Bacillati</taxon>
        <taxon>Actinomycetota</taxon>
        <taxon>Actinomycetes</taxon>
        <taxon>Geodermatophilales</taxon>
        <taxon>Geodermatophilaceae</taxon>
        <taxon>Geodermatophilus</taxon>
    </lineage>
</organism>
<dbReference type="EC" id="2.7.13.3" evidence="2"/>
<evidence type="ECO:0000256" key="2">
    <source>
        <dbReference type="ARBA" id="ARBA00012438"/>
    </source>
</evidence>
<feature type="transmembrane region" description="Helical" evidence="10">
    <location>
        <begin position="127"/>
        <end position="147"/>
    </location>
</feature>
<comment type="catalytic activity">
    <reaction evidence="1">
        <text>ATP + protein L-histidine = ADP + protein N-phospho-L-histidine.</text>
        <dbReference type="EC" id="2.7.13.3"/>
    </reaction>
</comment>
<dbReference type="Pfam" id="PF02518">
    <property type="entry name" value="HATPase_c"/>
    <property type="match status" value="1"/>
</dbReference>
<dbReference type="PANTHER" id="PTHR24421:SF10">
    <property type="entry name" value="NITRATE_NITRITE SENSOR PROTEIN NARQ"/>
    <property type="match status" value="1"/>
</dbReference>
<dbReference type="GO" id="GO:0046983">
    <property type="term" value="F:protein dimerization activity"/>
    <property type="evidence" value="ECO:0007669"/>
    <property type="project" value="InterPro"/>
</dbReference>
<feature type="transmembrane region" description="Helical" evidence="10">
    <location>
        <begin position="42"/>
        <end position="61"/>
    </location>
</feature>
<evidence type="ECO:0000256" key="6">
    <source>
        <dbReference type="ARBA" id="ARBA00022777"/>
    </source>
</evidence>
<keyword evidence="10" id="KW-0812">Transmembrane</keyword>
<dbReference type="EMBL" id="FQVX01000004">
    <property type="protein sequence ID" value="SHH11529.1"/>
    <property type="molecule type" value="Genomic_DNA"/>
</dbReference>
<reference evidence="13 14" key="1">
    <citation type="submission" date="2016-11" db="EMBL/GenBank/DDBJ databases">
        <authorList>
            <person name="Jaros S."/>
            <person name="Januszkiewicz K."/>
            <person name="Wedrychowicz H."/>
        </authorList>
    </citation>
    <scope>NUCLEOTIDE SEQUENCE [LARGE SCALE GENOMIC DNA]</scope>
    <source>
        <strain evidence="13 14">DSM 45408</strain>
    </source>
</reference>
<evidence type="ECO:0000313" key="14">
    <source>
        <dbReference type="Proteomes" id="UP000184471"/>
    </source>
</evidence>
<feature type="domain" description="Histidine kinase/HSP90-like ATPase" evidence="11">
    <location>
        <begin position="294"/>
        <end position="380"/>
    </location>
</feature>
<feature type="transmembrane region" description="Helical" evidence="10">
    <location>
        <begin position="67"/>
        <end position="94"/>
    </location>
</feature>
<gene>
    <name evidence="13" type="ORF">SAMN05444351_4080</name>
</gene>
<evidence type="ECO:0000256" key="8">
    <source>
        <dbReference type="ARBA" id="ARBA00023012"/>
    </source>
</evidence>
<dbReference type="OrthoDB" id="227596at2"/>
<keyword evidence="9" id="KW-0175">Coiled coil</keyword>
<evidence type="ECO:0000256" key="7">
    <source>
        <dbReference type="ARBA" id="ARBA00022840"/>
    </source>
</evidence>
<dbReference type="CDD" id="cd16917">
    <property type="entry name" value="HATPase_UhpB-NarQ-NarX-like"/>
    <property type="match status" value="1"/>
</dbReference>
<dbReference type="GO" id="GO:0016020">
    <property type="term" value="C:membrane"/>
    <property type="evidence" value="ECO:0007669"/>
    <property type="project" value="InterPro"/>
</dbReference>